<dbReference type="AlphaFoldDB" id="A0A5K1UTV7"/>
<dbReference type="EMBL" id="BDEQ01000001">
    <property type="protein sequence ID" value="GAT95248.1"/>
    <property type="molecule type" value="Genomic_DNA"/>
</dbReference>
<dbReference type="Proteomes" id="UP000078387">
    <property type="component" value="Unassembled WGS sequence"/>
</dbReference>
<evidence type="ECO:0000313" key="1">
    <source>
        <dbReference type="EMBL" id="GAT95248.1"/>
    </source>
</evidence>
<comment type="caution">
    <text evidence="1">The sequence shown here is derived from an EMBL/GenBank/DDBJ whole genome shotgun (WGS) entry which is preliminary data.</text>
</comment>
<dbReference type="VEuPathDB" id="AmoebaDB:EHI8A_241300"/>
<dbReference type="SUPFAM" id="SSF56112">
    <property type="entry name" value="Protein kinase-like (PK-like)"/>
    <property type="match status" value="1"/>
</dbReference>
<name>A0A5K1UTV7_ENTHI</name>
<dbReference type="VEuPathDB" id="AmoebaDB:EHI7A_107170"/>
<dbReference type="OMA" id="MECVRRN"/>
<dbReference type="Gene3D" id="3.30.200.20">
    <property type="entry name" value="Phosphorylase Kinase, domain 1"/>
    <property type="match status" value="1"/>
</dbReference>
<dbReference type="VEuPathDB" id="AmoebaDB:EHI_164830"/>
<evidence type="ECO:0000313" key="2">
    <source>
        <dbReference type="Proteomes" id="UP000078387"/>
    </source>
</evidence>
<accession>A0A5K1UTV7</accession>
<reference evidence="1 2" key="1">
    <citation type="submission" date="2016-05" db="EMBL/GenBank/DDBJ databases">
        <title>First whole genome sequencing of Entamoeba histolytica HM1:IMSS-clone-6.</title>
        <authorList>
            <person name="Mukherjee Avik.K."/>
            <person name="Izumyama S."/>
            <person name="Nakada-Tsukui K."/>
            <person name="Nozaki T."/>
        </authorList>
    </citation>
    <scope>NUCLEOTIDE SEQUENCE [LARGE SCALE GENOMIC DNA]</scope>
    <source>
        <strain evidence="1 2">HM1:IMSS clone 6</strain>
    </source>
</reference>
<proteinExistence type="predicted"/>
<dbReference type="VEuPathDB" id="AmoebaDB:KM1_180920"/>
<gene>
    <name evidence="1" type="ORF">CL6EHI_164830</name>
</gene>
<evidence type="ECO:0008006" key="3">
    <source>
        <dbReference type="Google" id="ProtNLM"/>
    </source>
</evidence>
<dbReference type="InterPro" id="IPR011009">
    <property type="entry name" value="Kinase-like_dom_sf"/>
</dbReference>
<protein>
    <recommendedName>
        <fullName evidence="3">Protein kinase domain-containing protein</fullName>
    </recommendedName>
</protein>
<organism evidence="1 2">
    <name type="scientific">Entamoeba histolytica</name>
    <dbReference type="NCBI Taxonomy" id="5759"/>
    <lineage>
        <taxon>Eukaryota</taxon>
        <taxon>Amoebozoa</taxon>
        <taxon>Evosea</taxon>
        <taxon>Archamoebae</taxon>
        <taxon>Mastigamoebida</taxon>
        <taxon>Entamoebidae</taxon>
        <taxon>Entamoeba</taxon>
    </lineage>
</organism>
<dbReference type="VEuPathDB" id="AmoebaDB:KM1_180810"/>
<sequence length="514" mass="60712">MECVKRFNNYIYHTYPQVYFNTLDHCYYQFVEVKKEEFNKERIEIIEKCNSPYLRCYMNESNKEIISIRFSLIKAKQSIKEFCEETKVNGEIICKIFLELIDAIVILHKNGSFHGNLNEETIFIDNKEYNISIGSIGCLNGEYKKEEMMKKDYEDIGIVMIKIISKEFERKKGEEIIKEIKEKKKERIEWVTKNSNELFTSFFMTYLNESSGSKEVIKKWISLQEIISNKEEWIEVILGEYIEYYYNKSLKDKQIEEYVHMLQPFLLDNLRYNIKSPNPTSNSQIIFIDSHCNIINLNQLMLSRNSFEFITTRNNTIIKYSLSNKEENEAFAKFIKTQTRNEVINQEIILPTTLNDNLQIIHFSKPLIEIKLYCDNPFKLLYVANQLRSCGHIVKCQRGTDDRLSQDERSWHISILNEHQPMGKQNGEIHISVRTVTGDFIYELNDFIKSITMKPLQFHSTTSLIWGESIRKLLCHKIKPKIRETSPTQASIVKIPKETICDEVIRVKSCQILN</sequence>
<dbReference type="Gene3D" id="1.10.510.10">
    <property type="entry name" value="Transferase(Phosphotransferase) domain 1"/>
    <property type="match status" value="1"/>
</dbReference>